<comment type="caution">
    <text evidence="1">The sequence shown here is derived from an EMBL/GenBank/DDBJ whole genome shotgun (WGS) entry which is preliminary data.</text>
</comment>
<evidence type="ECO:0000313" key="1">
    <source>
        <dbReference type="EMBL" id="NER10025.1"/>
    </source>
</evidence>
<keyword evidence="2" id="KW-1185">Reference proteome</keyword>
<dbReference type="InterPro" id="IPR048868">
    <property type="entry name" value="OGG-like_put"/>
</dbReference>
<dbReference type="EMBL" id="JAABOP010000001">
    <property type="protein sequence ID" value="NER10025.1"/>
    <property type="molecule type" value="Genomic_DNA"/>
</dbReference>
<proteinExistence type="predicted"/>
<gene>
    <name evidence="1" type="ORF">GWK09_05830</name>
</gene>
<name>A0A6P0U9Y6_9FLAO</name>
<dbReference type="Pfam" id="PF21790">
    <property type="entry name" value="OGG"/>
    <property type="match status" value="1"/>
</dbReference>
<protein>
    <submittedName>
        <fullName evidence="1">Uncharacterized protein</fullName>
    </submittedName>
</protein>
<organism evidence="1 2">
    <name type="scientific">Muriicola jejuensis</name>
    <dbReference type="NCBI Taxonomy" id="504488"/>
    <lineage>
        <taxon>Bacteria</taxon>
        <taxon>Pseudomonadati</taxon>
        <taxon>Bacteroidota</taxon>
        <taxon>Flavobacteriia</taxon>
        <taxon>Flavobacteriales</taxon>
        <taxon>Flavobacteriaceae</taxon>
        <taxon>Muriicola</taxon>
    </lineage>
</organism>
<accession>A0A6P0U9Y6</accession>
<evidence type="ECO:0000313" key="2">
    <source>
        <dbReference type="Proteomes" id="UP000468443"/>
    </source>
</evidence>
<dbReference type="AlphaFoldDB" id="A0A6P0U9Y6"/>
<dbReference type="Proteomes" id="UP000468443">
    <property type="component" value="Unassembled WGS sequence"/>
</dbReference>
<reference evidence="1 2" key="1">
    <citation type="submission" date="2020-01" db="EMBL/GenBank/DDBJ databases">
        <title>Muriicola jejuensis KCTC 22299.</title>
        <authorList>
            <person name="Wang G."/>
        </authorList>
    </citation>
    <scope>NUCLEOTIDE SEQUENCE [LARGE SCALE GENOMIC DNA]</scope>
    <source>
        <strain evidence="1 2">KCTC 22299</strain>
    </source>
</reference>
<sequence>MKEIRDFRKIIENHNIPEILDREYIINLYKESKYYEAFAFTMMWGKINAERPQKGYKGDKTRTPFYCALNHGKINIENALIASKKELENSNIKGAYQLFNSDYKIPGIGSSYFTKILFFQGLANNMEVMPLIYDKWTKLIHVELLVEENEIDKLTQFYSKNQLSKLSTESANYTEMGLSIKIKRNSSNLDISIKDNFEEEAYADYVNRMNVLASNYGIKVNSLEEYLFGKELRSKKNRNKSNPRVVLLEAINKNLARLFDN</sequence>